<accession>A0A3P1ZB65</accession>
<evidence type="ECO:0000313" key="4">
    <source>
        <dbReference type="Proteomes" id="UP000279860"/>
    </source>
</evidence>
<protein>
    <submittedName>
        <fullName evidence="2">Uncharacterized protein</fullName>
    </submittedName>
</protein>
<sequence length="67" mass="7896">MFKKRILLNPQIAPFGEQRKRFGRFPIEMIDRQQKNKKDGDMNDRPDHCTEVSSGATIRAHEIKTIR</sequence>
<gene>
    <name evidence="1" type="ORF">EII40_01170</name>
    <name evidence="2" type="ORF">EII41_00070</name>
</gene>
<dbReference type="RefSeq" id="WP_124750445.1">
    <property type="nucleotide sequence ID" value="NZ_RQYN01000001.1"/>
</dbReference>
<organism evidence="2 4">
    <name type="scientific">Tannerella forsythia</name>
    <name type="common">Bacteroides forsythus</name>
    <dbReference type="NCBI Taxonomy" id="28112"/>
    <lineage>
        <taxon>Bacteria</taxon>
        <taxon>Pseudomonadati</taxon>
        <taxon>Bacteroidota</taxon>
        <taxon>Bacteroidia</taxon>
        <taxon>Bacteroidales</taxon>
        <taxon>Tannerellaceae</taxon>
        <taxon>Tannerella</taxon>
    </lineage>
</organism>
<proteinExistence type="predicted"/>
<dbReference type="Proteomes" id="UP000278609">
    <property type="component" value="Unassembled WGS sequence"/>
</dbReference>
<evidence type="ECO:0000313" key="3">
    <source>
        <dbReference type="Proteomes" id="UP000278609"/>
    </source>
</evidence>
<dbReference type="Proteomes" id="UP000279860">
    <property type="component" value="Unassembled WGS sequence"/>
</dbReference>
<dbReference type="EMBL" id="RQYS01000003">
    <property type="protein sequence ID" value="RRD62979.1"/>
    <property type="molecule type" value="Genomic_DNA"/>
</dbReference>
<evidence type="ECO:0000313" key="2">
    <source>
        <dbReference type="EMBL" id="RRD79536.1"/>
    </source>
</evidence>
<dbReference type="EMBL" id="RQYN01000001">
    <property type="protein sequence ID" value="RRD79536.1"/>
    <property type="molecule type" value="Genomic_DNA"/>
</dbReference>
<dbReference type="AlphaFoldDB" id="A0A3P1ZB65"/>
<reference evidence="3 4" key="1">
    <citation type="submission" date="2018-11" db="EMBL/GenBank/DDBJ databases">
        <title>Genomes From Bacteria Associated with the Canine Oral Cavity: a Test Case for Automated Genome-Based Taxonomic Assignment.</title>
        <authorList>
            <person name="Coil D.A."/>
            <person name="Jospin G."/>
            <person name="Darling A.E."/>
            <person name="Wallis C."/>
            <person name="Davis I.J."/>
            <person name="Harris S."/>
            <person name="Eisen J.A."/>
            <person name="Holcombe L.J."/>
            <person name="O'Flynn C."/>
        </authorList>
    </citation>
    <scope>NUCLEOTIDE SEQUENCE [LARGE SCALE GENOMIC DNA]</scope>
    <source>
        <strain evidence="2 4">OH1426_COT-023</strain>
        <strain evidence="1 3">OH2617_COT-023</strain>
    </source>
</reference>
<evidence type="ECO:0000313" key="1">
    <source>
        <dbReference type="EMBL" id="RRD62979.1"/>
    </source>
</evidence>
<name>A0A3P1ZB65_TANFO</name>
<comment type="caution">
    <text evidence="2">The sequence shown here is derived from an EMBL/GenBank/DDBJ whole genome shotgun (WGS) entry which is preliminary data.</text>
</comment>